<feature type="binding site" evidence="11">
    <location>
        <position position="132"/>
    </location>
    <ligand>
        <name>D-threo-isocitrate</name>
        <dbReference type="ChEBI" id="CHEBI:15562"/>
    </ligand>
</feature>
<feature type="binding site" evidence="13">
    <location>
        <position position="82"/>
    </location>
    <ligand>
        <name>NADP(+)</name>
        <dbReference type="ChEBI" id="CHEBI:58349"/>
    </ligand>
</feature>
<dbReference type="GO" id="GO:0006099">
    <property type="term" value="P:tricarboxylic acid cycle"/>
    <property type="evidence" value="ECO:0007669"/>
    <property type="project" value="UniProtKB-KW"/>
</dbReference>
<feature type="domain" description="Isopropylmalate dehydrogenase-like" evidence="14">
    <location>
        <begin position="9"/>
        <end position="395"/>
    </location>
</feature>
<evidence type="ECO:0000256" key="3">
    <source>
        <dbReference type="ARBA" id="ARBA00022532"/>
    </source>
</evidence>
<evidence type="ECO:0000256" key="2">
    <source>
        <dbReference type="ARBA" id="ARBA00007769"/>
    </source>
</evidence>
<dbReference type="EMBL" id="FNJR01000002">
    <property type="protein sequence ID" value="SDP14954.1"/>
    <property type="molecule type" value="Genomic_DNA"/>
</dbReference>
<feature type="binding site" evidence="12">
    <location>
        <position position="275"/>
    </location>
    <ligand>
        <name>Mn(2+)</name>
        <dbReference type="ChEBI" id="CHEBI:29035"/>
    </ligand>
</feature>
<feature type="binding site" evidence="13">
    <location>
        <position position="260"/>
    </location>
    <ligand>
        <name>NADP(+)</name>
        <dbReference type="ChEBI" id="CHEBI:58349"/>
    </ligand>
</feature>
<feature type="binding site" evidence="13">
    <location>
        <begin position="309"/>
        <end position="314"/>
    </location>
    <ligand>
        <name>NADP(+)</name>
        <dbReference type="ChEBI" id="CHEBI:58349"/>
    </ligand>
</feature>
<keyword evidence="6 9" id="KW-0521">NADP</keyword>
<dbReference type="PROSITE" id="PS00470">
    <property type="entry name" value="IDH_IMDH"/>
    <property type="match status" value="1"/>
</dbReference>
<dbReference type="Gene3D" id="3.40.718.10">
    <property type="entry name" value="Isopropylmalate Dehydrogenase"/>
    <property type="match status" value="1"/>
</dbReference>
<evidence type="ECO:0000256" key="7">
    <source>
        <dbReference type="ARBA" id="ARBA00023002"/>
    </source>
</evidence>
<dbReference type="RefSeq" id="WP_092597693.1">
    <property type="nucleotide sequence ID" value="NZ_FNJR01000002.1"/>
</dbReference>
<feature type="binding site" evidence="11">
    <location>
        <position position="109"/>
    </location>
    <ligand>
        <name>D-threo-isocitrate</name>
        <dbReference type="ChEBI" id="CHEBI:15562"/>
    </ligand>
</feature>
<organism evidence="15 16">
    <name type="scientific">Actinopolyspora xinjiangensis</name>
    <dbReference type="NCBI Taxonomy" id="405564"/>
    <lineage>
        <taxon>Bacteria</taxon>
        <taxon>Bacillati</taxon>
        <taxon>Actinomycetota</taxon>
        <taxon>Actinomycetes</taxon>
        <taxon>Actinopolysporales</taxon>
        <taxon>Actinopolysporaceae</taxon>
        <taxon>Actinopolyspora</taxon>
    </lineage>
</organism>
<name>A0A1H0QCA1_9ACTN</name>
<dbReference type="PANTHER" id="PTHR11822:SF21">
    <property type="entry name" value="ISOCITRATE DEHYDROGENASE [NADP], MITOCHONDRIAL"/>
    <property type="match status" value="1"/>
</dbReference>
<comment type="catalytic activity">
    <reaction evidence="9">
        <text>D-threo-isocitrate + NADP(+) = 2-oxoglutarate + CO2 + NADPH</text>
        <dbReference type="Rhea" id="RHEA:19629"/>
        <dbReference type="ChEBI" id="CHEBI:15562"/>
        <dbReference type="ChEBI" id="CHEBI:16526"/>
        <dbReference type="ChEBI" id="CHEBI:16810"/>
        <dbReference type="ChEBI" id="CHEBI:57783"/>
        <dbReference type="ChEBI" id="CHEBI:58349"/>
        <dbReference type="EC" id="1.1.1.42"/>
    </reaction>
</comment>
<evidence type="ECO:0000256" key="1">
    <source>
        <dbReference type="ARBA" id="ARBA00001936"/>
    </source>
</evidence>
<feature type="site" description="Critical for catalysis" evidence="10">
    <location>
        <position position="139"/>
    </location>
</feature>
<keyword evidence="3 9" id="KW-0816">Tricarboxylic acid cycle</keyword>
<evidence type="ECO:0000256" key="9">
    <source>
        <dbReference type="PIRNR" id="PIRNR000108"/>
    </source>
</evidence>
<dbReference type="GO" id="GO:0051287">
    <property type="term" value="F:NAD binding"/>
    <property type="evidence" value="ECO:0007669"/>
    <property type="project" value="InterPro"/>
</dbReference>
<dbReference type="PANTHER" id="PTHR11822">
    <property type="entry name" value="NADP-SPECIFIC ISOCITRATE DEHYDROGENASE"/>
    <property type="match status" value="1"/>
</dbReference>
<feature type="binding site" evidence="13">
    <location>
        <position position="327"/>
    </location>
    <ligand>
        <name>NADP(+)</name>
        <dbReference type="ChEBI" id="CHEBI:58349"/>
    </ligand>
</feature>
<comment type="cofactor">
    <cofactor evidence="1">
        <name>Mn(2+)</name>
        <dbReference type="ChEBI" id="CHEBI:29035"/>
    </cofactor>
</comment>
<dbReference type="InterPro" id="IPR019818">
    <property type="entry name" value="IsoCit/isopropylmalate_DH_CS"/>
</dbReference>
<feature type="binding site" evidence="13">
    <location>
        <begin position="75"/>
        <end position="77"/>
    </location>
    <ligand>
        <name>NADP(+)</name>
        <dbReference type="ChEBI" id="CHEBI:58349"/>
    </ligand>
</feature>
<reference evidence="16" key="1">
    <citation type="submission" date="2016-10" db="EMBL/GenBank/DDBJ databases">
        <authorList>
            <person name="Varghese N."/>
            <person name="Submissions S."/>
        </authorList>
    </citation>
    <scope>NUCLEOTIDE SEQUENCE [LARGE SCALE GENOMIC DNA]</scope>
    <source>
        <strain evidence="16">DSM 46732</strain>
    </source>
</reference>
<evidence type="ECO:0000256" key="12">
    <source>
        <dbReference type="PIRSR" id="PIRSR000108-3"/>
    </source>
</evidence>
<dbReference type="EC" id="1.1.1.42" evidence="9"/>
<dbReference type="GO" id="GO:0006102">
    <property type="term" value="P:isocitrate metabolic process"/>
    <property type="evidence" value="ECO:0007669"/>
    <property type="project" value="UniProtKB-UniRule"/>
</dbReference>
<keyword evidence="4 9" id="KW-0479">Metal-binding</keyword>
<evidence type="ECO:0000256" key="4">
    <source>
        <dbReference type="ARBA" id="ARBA00022723"/>
    </source>
</evidence>
<feature type="site" description="Critical for catalysis" evidence="10">
    <location>
        <position position="212"/>
    </location>
</feature>
<keyword evidence="8 9" id="KW-0464">Manganese</keyword>
<evidence type="ECO:0000256" key="10">
    <source>
        <dbReference type="PIRSR" id="PIRSR000108-1"/>
    </source>
</evidence>
<dbReference type="GO" id="GO:0004450">
    <property type="term" value="F:isocitrate dehydrogenase (NADP+) activity"/>
    <property type="evidence" value="ECO:0007669"/>
    <property type="project" value="UniProtKB-UniRule"/>
</dbReference>
<evidence type="ECO:0000259" key="14">
    <source>
        <dbReference type="SMART" id="SM01329"/>
    </source>
</evidence>
<evidence type="ECO:0000256" key="5">
    <source>
        <dbReference type="ARBA" id="ARBA00022842"/>
    </source>
</evidence>
<accession>A0A1H0QCA1</accession>
<dbReference type="GO" id="GO:0000287">
    <property type="term" value="F:magnesium ion binding"/>
    <property type="evidence" value="ECO:0007669"/>
    <property type="project" value="InterPro"/>
</dbReference>
<keyword evidence="16" id="KW-1185">Reference proteome</keyword>
<keyword evidence="5 9" id="KW-0460">Magnesium</keyword>
<dbReference type="NCBIfam" id="NF006156">
    <property type="entry name" value="PRK08299.1"/>
    <property type="match status" value="1"/>
</dbReference>
<proteinExistence type="inferred from homology"/>
<dbReference type="PIRSF" id="PIRSF000108">
    <property type="entry name" value="IDH_NADP"/>
    <property type="match status" value="1"/>
</dbReference>
<dbReference type="SMART" id="SM01329">
    <property type="entry name" value="Iso_dh"/>
    <property type="match status" value="1"/>
</dbReference>
<evidence type="ECO:0000256" key="8">
    <source>
        <dbReference type="ARBA" id="ARBA00023211"/>
    </source>
</evidence>
<dbReference type="Proteomes" id="UP000199497">
    <property type="component" value="Unassembled WGS sequence"/>
</dbReference>
<dbReference type="SUPFAM" id="SSF53659">
    <property type="entry name" value="Isocitrate/Isopropylmalate dehydrogenase-like"/>
    <property type="match status" value="1"/>
</dbReference>
<feature type="binding site" evidence="11">
    <location>
        <position position="77"/>
    </location>
    <ligand>
        <name>D-threo-isocitrate</name>
        <dbReference type="ChEBI" id="CHEBI:15562"/>
    </ligand>
</feature>
<gene>
    <name evidence="15" type="ORF">SAMN04487905_102171</name>
</gene>
<keyword evidence="7 9" id="KW-0560">Oxidoreductase</keyword>
<dbReference type="OrthoDB" id="9765655at2"/>
<comment type="cofactor">
    <cofactor evidence="9 12">
        <name>Mg(2+)</name>
        <dbReference type="ChEBI" id="CHEBI:18420"/>
    </cofactor>
    <cofactor evidence="9 12">
        <name>Mn(2+)</name>
        <dbReference type="ChEBI" id="CHEBI:29035"/>
    </cofactor>
    <text evidence="9 12">Binds 1 Mg(2+) or Mn(2+) ion per subunit.</text>
</comment>
<evidence type="ECO:0000256" key="11">
    <source>
        <dbReference type="PIRSR" id="PIRSR000108-2"/>
    </source>
</evidence>
<evidence type="ECO:0000256" key="13">
    <source>
        <dbReference type="PIRSR" id="PIRSR000108-4"/>
    </source>
</evidence>
<dbReference type="InterPro" id="IPR024084">
    <property type="entry name" value="IsoPropMal-DH-like_dom"/>
</dbReference>
<dbReference type="STRING" id="405564.SAMN04487905_102171"/>
<comment type="similarity">
    <text evidence="2 9">Belongs to the isocitrate and isopropylmalate dehydrogenases family.</text>
</comment>
<dbReference type="NCBIfam" id="TIGR00127">
    <property type="entry name" value="nadp_idh_euk"/>
    <property type="match status" value="1"/>
</dbReference>
<sequence>MSKIKVQGTVAELDGDEMTRIIWSFIKDKLIHPYLDINLDYYDLGVEHRDATDDQVTVDAANAISKHGVGVKCATITPDEARVEEFGLKKMWRSPNGTIRNILGGVIFREPIVISNIPRYVPTWTKPIVIGRHAHADQYKATDFKVPGAGTVTVTYTPADGSEPMELEVANFPEQGGVAMAMYNYRRSIEEFARASFRYGLERGYPVYMSTKNTILKAYDGVFKDVFEEVYENEFKADFEANGLTYEHRLIDDMVATALKWEGGYVWACKNYDGDVQSDTVAQGFGSLGLMTSVLMTENGTVEAEAAHGTVTRHYRRHQQGQETSTNPIASIFAWTRGLQQRGRLDSTPEVVEFARTLEQVVIETVESGKMTKDLALLVGGDQPHQNTQEFLNTLDENLQKKMAQR</sequence>
<feature type="binding site" evidence="11">
    <location>
        <begin position="94"/>
        <end position="100"/>
    </location>
    <ligand>
        <name>D-threo-isocitrate</name>
        <dbReference type="ChEBI" id="CHEBI:15562"/>
    </ligand>
</feature>
<dbReference type="Pfam" id="PF00180">
    <property type="entry name" value="Iso_dh"/>
    <property type="match status" value="1"/>
</dbReference>
<evidence type="ECO:0000313" key="15">
    <source>
        <dbReference type="EMBL" id="SDP14954.1"/>
    </source>
</evidence>
<evidence type="ECO:0000256" key="6">
    <source>
        <dbReference type="ARBA" id="ARBA00022857"/>
    </source>
</evidence>
<dbReference type="InterPro" id="IPR004790">
    <property type="entry name" value="Isocitrate_DH_NADP"/>
</dbReference>
<dbReference type="AlphaFoldDB" id="A0A1H0QCA1"/>
<protein>
    <recommendedName>
        <fullName evidence="9">Isocitrate dehydrogenase [NADP]</fullName>
        <ecNumber evidence="9">1.1.1.42</ecNumber>
    </recommendedName>
</protein>
<feature type="binding site" evidence="12">
    <location>
        <position position="252"/>
    </location>
    <ligand>
        <name>Mn(2+)</name>
        <dbReference type="ChEBI" id="CHEBI:29035"/>
    </ligand>
</feature>
<evidence type="ECO:0000313" key="16">
    <source>
        <dbReference type="Proteomes" id="UP000199497"/>
    </source>
</evidence>